<feature type="compositionally biased region" description="Basic and acidic residues" evidence="5">
    <location>
        <begin position="222"/>
        <end position="234"/>
    </location>
</feature>
<evidence type="ECO:0000256" key="5">
    <source>
        <dbReference type="SAM" id="MobiDB-lite"/>
    </source>
</evidence>
<keyword evidence="9" id="KW-1185">Reference proteome</keyword>
<proteinExistence type="predicted"/>
<feature type="compositionally biased region" description="Basic and acidic residues" evidence="5">
    <location>
        <begin position="271"/>
        <end position="283"/>
    </location>
</feature>
<dbReference type="Pfam" id="PF04576">
    <property type="entry name" value="Zein-binding"/>
    <property type="match status" value="1"/>
</dbReference>
<evidence type="ECO:0000256" key="4">
    <source>
        <dbReference type="ARBA" id="ARBA00023136"/>
    </source>
</evidence>
<comment type="subcellular location">
    <subcellularLocation>
        <location evidence="1">Membrane</location>
        <topology evidence="1">Single-pass membrane protein</topology>
    </subcellularLocation>
</comment>
<accession>A0A8X8XTM3</accession>
<evidence type="ECO:0000313" key="9">
    <source>
        <dbReference type="Proteomes" id="UP000298416"/>
    </source>
</evidence>
<keyword evidence="3 6" id="KW-1133">Transmembrane helix</keyword>
<evidence type="ECO:0000259" key="7">
    <source>
        <dbReference type="PROSITE" id="PS51775"/>
    </source>
</evidence>
<reference evidence="8" key="1">
    <citation type="submission" date="2018-01" db="EMBL/GenBank/DDBJ databases">
        <authorList>
            <person name="Mao J.F."/>
        </authorList>
    </citation>
    <scope>NUCLEOTIDE SEQUENCE</scope>
    <source>
        <strain evidence="8">Huo1</strain>
        <tissue evidence="8">Leaf</tissue>
    </source>
</reference>
<feature type="compositionally biased region" description="Basic and acidic residues" evidence="5">
    <location>
        <begin position="368"/>
        <end position="378"/>
    </location>
</feature>
<dbReference type="PROSITE" id="PS51775">
    <property type="entry name" value="GTD_BINDING"/>
    <property type="match status" value="1"/>
</dbReference>
<dbReference type="PANTHER" id="PTHR31448:SF32">
    <property type="entry name" value="MYOSIN-BINDING PROTEIN 1"/>
    <property type="match status" value="1"/>
</dbReference>
<evidence type="ECO:0000256" key="6">
    <source>
        <dbReference type="SAM" id="Phobius"/>
    </source>
</evidence>
<feature type="transmembrane region" description="Helical" evidence="6">
    <location>
        <begin position="77"/>
        <end position="100"/>
    </location>
</feature>
<protein>
    <recommendedName>
        <fullName evidence="7">GTD-binding domain-containing protein</fullName>
    </recommendedName>
</protein>
<keyword evidence="2 6" id="KW-0812">Transmembrane</keyword>
<dbReference type="InterPro" id="IPR039306">
    <property type="entry name" value="MYOB"/>
</dbReference>
<organism evidence="8">
    <name type="scientific">Salvia splendens</name>
    <name type="common">Scarlet sage</name>
    <dbReference type="NCBI Taxonomy" id="180675"/>
    <lineage>
        <taxon>Eukaryota</taxon>
        <taxon>Viridiplantae</taxon>
        <taxon>Streptophyta</taxon>
        <taxon>Embryophyta</taxon>
        <taxon>Tracheophyta</taxon>
        <taxon>Spermatophyta</taxon>
        <taxon>Magnoliopsida</taxon>
        <taxon>eudicotyledons</taxon>
        <taxon>Gunneridae</taxon>
        <taxon>Pentapetalae</taxon>
        <taxon>asterids</taxon>
        <taxon>lamiids</taxon>
        <taxon>Lamiales</taxon>
        <taxon>Lamiaceae</taxon>
        <taxon>Nepetoideae</taxon>
        <taxon>Mentheae</taxon>
        <taxon>Salviinae</taxon>
        <taxon>Salvia</taxon>
        <taxon>Salvia subgen. Calosphace</taxon>
        <taxon>core Calosphace</taxon>
    </lineage>
</organism>
<dbReference type="EMBL" id="PNBA02000006">
    <property type="protein sequence ID" value="KAG6420156.1"/>
    <property type="molecule type" value="Genomic_DNA"/>
</dbReference>
<feature type="compositionally biased region" description="Polar residues" evidence="5">
    <location>
        <begin position="357"/>
        <end position="367"/>
    </location>
</feature>
<evidence type="ECO:0000256" key="3">
    <source>
        <dbReference type="ARBA" id="ARBA00022989"/>
    </source>
</evidence>
<evidence type="ECO:0000256" key="2">
    <source>
        <dbReference type="ARBA" id="ARBA00022692"/>
    </source>
</evidence>
<evidence type="ECO:0000256" key="1">
    <source>
        <dbReference type="ARBA" id="ARBA00004167"/>
    </source>
</evidence>
<dbReference type="GO" id="GO:0016020">
    <property type="term" value="C:membrane"/>
    <property type="evidence" value="ECO:0007669"/>
    <property type="project" value="UniProtKB-SubCell"/>
</dbReference>
<feature type="region of interest" description="Disordered" evidence="5">
    <location>
        <begin position="204"/>
        <end position="287"/>
    </location>
</feature>
<dbReference type="AlphaFoldDB" id="A0A8X8XTM3"/>
<dbReference type="PANTHER" id="PTHR31448">
    <property type="entry name" value="MYOSIN-BINDING PROTEIN 2"/>
    <property type="match status" value="1"/>
</dbReference>
<sequence length="816" mass="91718">MDRAESGIKSGRAWAFLKGWVVEVEWGRGWQAFGCIMPSLCFLAKTADFLAIRFLFDWSFKEMDLRRSWGDESGHQVFLSIASALVSAVLEWMLMFMIFVDASFAYLVTRFARHYQLRTPCLLCSRLDHVLGDEGTDFHWDLICNEHKSKITSLVLCQLLNNHVDAPLSINRSRSGDVVQEITEKSSQLDQMWSRDADPLPHVEYSQIKDGSGSESEGPFSDTEHASGRIHGMETSDQESEAKFVSAEVARSPAPEKVIHPAPSTKSSLSESEKPTKSHHNVESEESIELGLDELNWLQGGHSKDVVGPSDLIDFSYVHPSPNLHGTHSIDSKQTNDATSTIELERDVHVDCRETSNLGIDSTSTNELSKEVITEPRENSSAGSNLVPPFEIQMDLKSNKIETSSQMTGPLDLGDAYKLALGARGRQLSGRLEQQRSITDRVSEDLKLLLSQISAARGVDLSSNDISPKVSANGEDFKAADAIGAQIFQRKISLERNESNFSLDGNSVCEVEGENDADILKRQVEHDKKILATLYKELEEERNASAIAANQAMAMITRLQEEKAAFHMEALQCVRVLEEQAEYDGEALQKANELLAENEKQIQRLQFELESYRYPFGDVHSSNNFVNDRPEYESDKLKERTLEADNRDTNALQISLRQFEDEKQYILERLKTVEEKLFMITKHEVYSDTIVRGFSKEEPLEDNTSDQPESVASFQDNGVTEQNHLKRDMLIAKDVSGYESAHHENGEQNVELSALRQELAVISNRLQALEAEQNVIECSINALDKGSEGFVFVREIATRLHELHSSHVMERKENSA</sequence>
<feature type="domain" description="GTD-binding" evidence="7">
    <location>
        <begin position="515"/>
        <end position="613"/>
    </location>
</feature>
<dbReference type="GO" id="GO:0080115">
    <property type="term" value="F:myosin XI tail binding"/>
    <property type="evidence" value="ECO:0007669"/>
    <property type="project" value="UniProtKB-ARBA"/>
</dbReference>
<evidence type="ECO:0000313" key="8">
    <source>
        <dbReference type="EMBL" id="KAG6420156.1"/>
    </source>
</evidence>
<dbReference type="InterPro" id="IPR007656">
    <property type="entry name" value="GTD-bd"/>
</dbReference>
<gene>
    <name evidence="8" type="ORF">SASPL_116675</name>
</gene>
<name>A0A8X8XTM3_SALSN</name>
<dbReference type="Proteomes" id="UP000298416">
    <property type="component" value="Unassembled WGS sequence"/>
</dbReference>
<keyword evidence="4 6" id="KW-0472">Membrane</keyword>
<feature type="region of interest" description="Disordered" evidence="5">
    <location>
        <begin position="357"/>
        <end position="387"/>
    </location>
</feature>
<comment type="caution">
    <text evidence="8">The sequence shown here is derived from an EMBL/GenBank/DDBJ whole genome shotgun (WGS) entry which is preliminary data.</text>
</comment>
<reference evidence="8" key="2">
    <citation type="submission" date="2020-08" db="EMBL/GenBank/DDBJ databases">
        <title>Plant Genome Project.</title>
        <authorList>
            <person name="Zhang R.-G."/>
        </authorList>
    </citation>
    <scope>NUCLEOTIDE SEQUENCE</scope>
    <source>
        <strain evidence="8">Huo1</strain>
        <tissue evidence="8">Leaf</tissue>
    </source>
</reference>